<dbReference type="GO" id="GO:0043565">
    <property type="term" value="F:sequence-specific DNA binding"/>
    <property type="evidence" value="ECO:0007669"/>
    <property type="project" value="InterPro"/>
</dbReference>
<dbReference type="GO" id="GO:0003700">
    <property type="term" value="F:DNA-binding transcription factor activity"/>
    <property type="evidence" value="ECO:0007669"/>
    <property type="project" value="InterPro"/>
</dbReference>
<feature type="domain" description="HTH araC/xylS-type" evidence="4">
    <location>
        <begin position="184"/>
        <end position="282"/>
    </location>
</feature>
<protein>
    <submittedName>
        <fullName evidence="5">Helix-turn-helix domain-containing protein</fullName>
    </submittedName>
</protein>
<dbReference type="InterPro" id="IPR014710">
    <property type="entry name" value="RmlC-like_jellyroll"/>
</dbReference>
<dbReference type="Pfam" id="PF02311">
    <property type="entry name" value="AraC_binding"/>
    <property type="match status" value="1"/>
</dbReference>
<proteinExistence type="predicted"/>
<dbReference type="InterPro" id="IPR018060">
    <property type="entry name" value="HTH_AraC"/>
</dbReference>
<evidence type="ECO:0000256" key="1">
    <source>
        <dbReference type="ARBA" id="ARBA00023015"/>
    </source>
</evidence>
<dbReference type="Gene3D" id="2.60.120.10">
    <property type="entry name" value="Jelly Rolls"/>
    <property type="match status" value="1"/>
</dbReference>
<dbReference type="PRINTS" id="PR00032">
    <property type="entry name" value="HTHARAC"/>
</dbReference>
<reference evidence="5 6" key="1">
    <citation type="submission" date="2020-09" db="EMBL/GenBank/DDBJ databases">
        <title>Sinomicrobium weinanense sp. nov., a halophilic bacteria isolated from saline-alkali soil.</title>
        <authorList>
            <person name="Wu P."/>
            <person name="Ren H."/>
            <person name="Mei Y."/>
            <person name="Liang Y."/>
            <person name="Chen Z."/>
        </authorList>
    </citation>
    <scope>NUCLEOTIDE SEQUENCE [LARGE SCALE GENOMIC DNA]</scope>
    <source>
        <strain evidence="5 6">FJxs</strain>
    </source>
</reference>
<dbReference type="PROSITE" id="PS01124">
    <property type="entry name" value="HTH_ARAC_FAMILY_2"/>
    <property type="match status" value="1"/>
</dbReference>
<dbReference type="SMART" id="SM00342">
    <property type="entry name" value="HTH_ARAC"/>
    <property type="match status" value="1"/>
</dbReference>
<dbReference type="AlphaFoldDB" id="A0A926JRP9"/>
<dbReference type="PANTHER" id="PTHR43280">
    <property type="entry name" value="ARAC-FAMILY TRANSCRIPTIONAL REGULATOR"/>
    <property type="match status" value="1"/>
</dbReference>
<dbReference type="InterPro" id="IPR003313">
    <property type="entry name" value="AraC-bd"/>
</dbReference>
<evidence type="ECO:0000313" key="6">
    <source>
        <dbReference type="Proteomes" id="UP000653730"/>
    </source>
</evidence>
<keyword evidence="6" id="KW-1185">Reference proteome</keyword>
<sequence length="286" mass="33345">MMNEKDIFPIIGINDLYEDHLDHMSLLRHNVNGKEVIDTPHKHDFFLIFLVLKGGGVHTIDFTDYEVRDNTLFFLAPGQVHKWKLNKNTEGFQFVFSGSFAEKLQRLHIHQHIFAENPMLELSEAETNELAGELIRIEEELITRDALSDMILADRLRIVLLLVERLQKKYAEERCVHPQGRIVLEFKSLIEKYFKEHCSVQFYADHLHITANYLNTICKKQLKQTAGEQIRNRIILEARRLLAVTPLSVKEIAYGLGFSDVAYFSRFFKKSEGMTPGMFRVHARKM</sequence>
<dbReference type="InterPro" id="IPR009057">
    <property type="entry name" value="Homeodomain-like_sf"/>
</dbReference>
<evidence type="ECO:0000256" key="2">
    <source>
        <dbReference type="ARBA" id="ARBA00023125"/>
    </source>
</evidence>
<dbReference type="Pfam" id="PF12833">
    <property type="entry name" value="HTH_18"/>
    <property type="match status" value="1"/>
</dbReference>
<keyword evidence="3" id="KW-0804">Transcription</keyword>
<keyword evidence="2" id="KW-0238">DNA-binding</keyword>
<name>A0A926JRP9_9FLAO</name>
<evidence type="ECO:0000259" key="4">
    <source>
        <dbReference type="PROSITE" id="PS01124"/>
    </source>
</evidence>
<dbReference type="PANTHER" id="PTHR43280:SF32">
    <property type="entry name" value="TRANSCRIPTIONAL REGULATORY PROTEIN"/>
    <property type="match status" value="1"/>
</dbReference>
<dbReference type="SUPFAM" id="SSF46689">
    <property type="entry name" value="Homeodomain-like"/>
    <property type="match status" value="1"/>
</dbReference>
<dbReference type="EMBL" id="JACVDC010000023">
    <property type="protein sequence ID" value="MBC9796265.1"/>
    <property type="molecule type" value="Genomic_DNA"/>
</dbReference>
<dbReference type="SUPFAM" id="SSF51215">
    <property type="entry name" value="Regulatory protein AraC"/>
    <property type="match status" value="1"/>
</dbReference>
<accession>A0A926JRP9</accession>
<dbReference type="Gene3D" id="1.10.10.60">
    <property type="entry name" value="Homeodomain-like"/>
    <property type="match status" value="1"/>
</dbReference>
<gene>
    <name evidence="5" type="ORF">IBL28_09820</name>
</gene>
<comment type="caution">
    <text evidence="5">The sequence shown here is derived from an EMBL/GenBank/DDBJ whole genome shotgun (WGS) entry which is preliminary data.</text>
</comment>
<evidence type="ECO:0000313" key="5">
    <source>
        <dbReference type="EMBL" id="MBC9796265.1"/>
    </source>
</evidence>
<evidence type="ECO:0000256" key="3">
    <source>
        <dbReference type="ARBA" id="ARBA00023163"/>
    </source>
</evidence>
<dbReference type="Proteomes" id="UP000653730">
    <property type="component" value="Unassembled WGS sequence"/>
</dbReference>
<organism evidence="5 6">
    <name type="scientific">Sinomicrobium weinanense</name>
    <dbReference type="NCBI Taxonomy" id="2842200"/>
    <lineage>
        <taxon>Bacteria</taxon>
        <taxon>Pseudomonadati</taxon>
        <taxon>Bacteroidota</taxon>
        <taxon>Flavobacteriia</taxon>
        <taxon>Flavobacteriales</taxon>
        <taxon>Flavobacteriaceae</taxon>
        <taxon>Sinomicrobium</taxon>
    </lineage>
</organism>
<dbReference type="InterPro" id="IPR020449">
    <property type="entry name" value="Tscrpt_reg_AraC-type_HTH"/>
</dbReference>
<dbReference type="InterPro" id="IPR037923">
    <property type="entry name" value="HTH-like"/>
</dbReference>
<keyword evidence="1" id="KW-0805">Transcription regulation</keyword>